<dbReference type="InterPro" id="IPR012944">
    <property type="entry name" value="SusD_RagB_dom"/>
</dbReference>
<comment type="subcellular location">
    <subcellularLocation>
        <location evidence="1">Cell outer membrane</location>
    </subcellularLocation>
</comment>
<proteinExistence type="inferred from homology"/>
<dbReference type="RefSeq" id="WP_007573482.1">
    <property type="nucleotide sequence ID" value="NZ_BPTS01000001.1"/>
</dbReference>
<dbReference type="HOGENOM" id="CLU_015553_1_0_10"/>
<dbReference type="InterPro" id="IPR033985">
    <property type="entry name" value="SusD-like_N"/>
</dbReference>
<comment type="similarity">
    <text evidence="2">Belongs to the SusD family.</text>
</comment>
<feature type="signal peptide" evidence="6">
    <location>
        <begin position="1"/>
        <end position="29"/>
    </location>
</feature>
<evidence type="ECO:0000313" key="10">
    <source>
        <dbReference type="Proteomes" id="UP000002772"/>
    </source>
</evidence>
<dbReference type="STRING" id="688246.Premu_0939"/>
<keyword evidence="5" id="KW-0998">Cell outer membrane</keyword>
<dbReference type="SUPFAM" id="SSF48452">
    <property type="entry name" value="TPR-like"/>
    <property type="match status" value="1"/>
</dbReference>
<evidence type="ECO:0000259" key="7">
    <source>
        <dbReference type="Pfam" id="PF07980"/>
    </source>
</evidence>
<organism evidence="9 10">
    <name type="scientific">Hallella multisaccharivorax DSM 17128</name>
    <dbReference type="NCBI Taxonomy" id="688246"/>
    <lineage>
        <taxon>Bacteria</taxon>
        <taxon>Pseudomonadati</taxon>
        <taxon>Bacteroidota</taxon>
        <taxon>Bacteroidia</taxon>
        <taxon>Bacteroidales</taxon>
        <taxon>Prevotellaceae</taxon>
        <taxon>Hallella</taxon>
    </lineage>
</organism>
<evidence type="ECO:0000259" key="8">
    <source>
        <dbReference type="Pfam" id="PF14322"/>
    </source>
</evidence>
<keyword evidence="3 6" id="KW-0732">Signal</keyword>
<evidence type="ECO:0000256" key="4">
    <source>
        <dbReference type="ARBA" id="ARBA00023136"/>
    </source>
</evidence>
<keyword evidence="10" id="KW-1185">Reference proteome</keyword>
<dbReference type="Pfam" id="PF07980">
    <property type="entry name" value="SusD_RagB"/>
    <property type="match status" value="1"/>
</dbReference>
<dbReference type="Pfam" id="PF14322">
    <property type="entry name" value="SusD-like_3"/>
    <property type="match status" value="1"/>
</dbReference>
<dbReference type="Gene3D" id="1.25.40.390">
    <property type="match status" value="1"/>
</dbReference>
<evidence type="ECO:0000256" key="6">
    <source>
        <dbReference type="SAM" id="SignalP"/>
    </source>
</evidence>
<evidence type="ECO:0000313" key="9">
    <source>
        <dbReference type="EMBL" id="EGN56391.1"/>
    </source>
</evidence>
<dbReference type="eggNOG" id="COG0561">
    <property type="taxonomic scope" value="Bacteria"/>
</dbReference>
<dbReference type="GO" id="GO:0009279">
    <property type="term" value="C:cell outer membrane"/>
    <property type="evidence" value="ECO:0007669"/>
    <property type="project" value="UniProtKB-SubCell"/>
</dbReference>
<evidence type="ECO:0000256" key="2">
    <source>
        <dbReference type="ARBA" id="ARBA00006275"/>
    </source>
</evidence>
<feature type="domain" description="SusD-like N-terminal" evidence="8">
    <location>
        <begin position="99"/>
        <end position="235"/>
    </location>
</feature>
<dbReference type="EMBL" id="GL945017">
    <property type="protein sequence ID" value="EGN56391.1"/>
    <property type="molecule type" value="Genomic_DNA"/>
</dbReference>
<dbReference type="AlphaFoldDB" id="F8N7N6"/>
<sequence>MSKFHLIKNIKVSVFLGLVCMLMSCNGFLEDGIDTIYQEDNYFENQNKVERGIGAIYAEVGEIFGPHFQQGVFAKGPLSELMFLPGDNITSSNDNGRDFDGFYLTTDNGIIWSYWSICYAILNRANFMLDKLSDPDTEAVCTTPGYADWCKGECYFIRGWVNMMLWNHFRKAPNQNMRIKSLSTSSLPPTVGFELLDQAITDLKQAEQLLPKSWDEKNKGRVFKNSARGMLVKCYVLRANYAKLYNGDAQQDYKNAISAFNSMDETTTIVGVPFGDNFDYRSENNAESLFEYQASTNPSESDNPWLDGNIGYGSGPIGITNIEFYQTYYVYGCMFGPSDKLIKSFESDDPRKVETLRSSSIGVDPQYNWLTPSDWGNNFNGWQFVKYINGARRGPLDPDFGITSCNNPRILRFADVKLLAAEAYLETGDEASARRQVNDIRKRARLSTPDGTEAAVPADYTRTITMDDIMDERLKELAGEPFIRWMDLCRWHAAGFINLDEWAKAPVEKWGYSSTKSKLQFESSTHLLFPIPYAEMTSNSLMMGSGNNPGYN</sequence>
<dbReference type="Proteomes" id="UP000002772">
    <property type="component" value="Unassembled WGS sequence"/>
</dbReference>
<accession>F8N7N6</accession>
<feature type="chain" id="PRO_5003380947" evidence="6">
    <location>
        <begin position="30"/>
        <end position="552"/>
    </location>
</feature>
<keyword evidence="4" id="KW-0472">Membrane</keyword>
<feature type="domain" description="RagB/SusD" evidence="7">
    <location>
        <begin position="366"/>
        <end position="551"/>
    </location>
</feature>
<protein>
    <submittedName>
        <fullName evidence="9">RagB/SusD domain-containing protein</fullName>
    </submittedName>
</protein>
<gene>
    <name evidence="9" type="ORF">Premu_0939</name>
</gene>
<dbReference type="PROSITE" id="PS51257">
    <property type="entry name" value="PROKAR_LIPOPROTEIN"/>
    <property type="match status" value="1"/>
</dbReference>
<dbReference type="InterPro" id="IPR011990">
    <property type="entry name" value="TPR-like_helical_dom_sf"/>
</dbReference>
<name>F8N7N6_9BACT</name>
<evidence type="ECO:0000256" key="3">
    <source>
        <dbReference type="ARBA" id="ARBA00022729"/>
    </source>
</evidence>
<reference evidence="10" key="1">
    <citation type="journal article" date="2011" name="Stand. Genomic Sci.">
        <title>Non-contiguous finished genome sequence of the opportunistic oral pathogen Prevotella multisaccharivorax type strain (PPPA20).</title>
        <authorList>
            <person name="Pati A."/>
            <person name="Gronow S."/>
            <person name="Lu M."/>
            <person name="Lapidus A."/>
            <person name="Nolan M."/>
            <person name="Lucas S."/>
            <person name="Hammon N."/>
            <person name="Deshpande S."/>
            <person name="Cheng J.F."/>
            <person name="Tapia R."/>
            <person name="Han C."/>
            <person name="Goodwin L."/>
            <person name="Pitluck S."/>
            <person name="Liolios K."/>
            <person name="Pagani I."/>
            <person name="Mavromatis K."/>
            <person name="Mikhailova N."/>
            <person name="Huntemann M."/>
            <person name="Chen A."/>
            <person name="Palaniappan K."/>
            <person name="Land M."/>
            <person name="Hauser L."/>
            <person name="Detter J.C."/>
            <person name="Brambilla E.M."/>
            <person name="Rohde M."/>
            <person name="Goker M."/>
            <person name="Woyke T."/>
            <person name="Bristow J."/>
            <person name="Eisen J.A."/>
            <person name="Markowitz V."/>
            <person name="Hugenholtz P."/>
            <person name="Kyrpides N.C."/>
            <person name="Klenk H.P."/>
            <person name="Ivanova N."/>
        </authorList>
    </citation>
    <scope>NUCLEOTIDE SEQUENCE [LARGE SCALE GENOMIC DNA]</scope>
    <source>
        <strain evidence="10">DSM 17128</strain>
    </source>
</reference>
<evidence type="ECO:0000256" key="1">
    <source>
        <dbReference type="ARBA" id="ARBA00004442"/>
    </source>
</evidence>
<dbReference type="OrthoDB" id="5694214at2"/>
<evidence type="ECO:0000256" key="5">
    <source>
        <dbReference type="ARBA" id="ARBA00023237"/>
    </source>
</evidence>